<proteinExistence type="predicted"/>
<evidence type="ECO:0000313" key="1">
    <source>
        <dbReference type="EMBL" id="CAG2004449.1"/>
    </source>
</evidence>
<name>A0A679P8T1_GIBZA</name>
<reference evidence="1" key="2">
    <citation type="submission" date="2021-03" db="EMBL/GenBank/DDBJ databases">
        <authorList>
            <person name="Alouane T."/>
            <person name="Langin T."/>
            <person name="Bonhomme L."/>
        </authorList>
    </citation>
    <scope>NUCLEOTIDE SEQUENCE</scope>
    <source>
        <strain evidence="1">MDC_Fg202</strain>
    </source>
</reference>
<dbReference type="EMBL" id="CAJPIJ010000183">
    <property type="protein sequence ID" value="CAG2004449.1"/>
    <property type="molecule type" value="Genomic_DNA"/>
</dbReference>
<evidence type="ECO:0000313" key="2">
    <source>
        <dbReference type="EMBL" id="VIO55285.1"/>
    </source>
</evidence>
<organism evidence="2">
    <name type="scientific">Gibberella zeae</name>
    <name type="common">Wheat head blight fungus</name>
    <name type="synonym">Fusarium graminearum</name>
    <dbReference type="NCBI Taxonomy" id="5518"/>
    <lineage>
        <taxon>Eukaryota</taxon>
        <taxon>Fungi</taxon>
        <taxon>Dikarya</taxon>
        <taxon>Ascomycota</taxon>
        <taxon>Pezizomycotina</taxon>
        <taxon>Sordariomycetes</taxon>
        <taxon>Hypocreomycetidae</taxon>
        <taxon>Hypocreales</taxon>
        <taxon>Nectriaceae</taxon>
        <taxon>Fusarium</taxon>
    </lineage>
</organism>
<accession>A0A679P8T1</accession>
<protein>
    <submittedName>
        <fullName evidence="2">Uncharacterized protein</fullName>
    </submittedName>
</protein>
<dbReference type="AlphaFoldDB" id="A0A679P8T1"/>
<dbReference type="Proteomes" id="UP000746612">
    <property type="component" value="Unassembled WGS sequence"/>
</dbReference>
<dbReference type="EMBL" id="CAAKMV010000111">
    <property type="protein sequence ID" value="VIO55285.1"/>
    <property type="molecule type" value="Genomic_DNA"/>
</dbReference>
<sequence length="255" mass="27761">MISALVKERLYDSGVLGVAVHTVGNLVSVLLMKKRCATTDIPGALHSYPALIDYEVAKVKWQCGEPRLRTVYSARGEWENRGGGEAFTAWLGLSGSSTDRVEFRLGAITAQSSWTDKSSCIDIPPIVTFAVPAISCDTVTISRRMHFPPFSTPKLAAGAELVEELAWVDAKGTRNSAPRGSISGLFFDIIDGILGSDLWIVMNRGGIGKYLWGFRFRGNSLSLSSLRGFPTDGWRSVVDLTVNGYYSVPLESFDS</sequence>
<gene>
    <name evidence="2" type="ORF">FUG_LOCUS145472</name>
    <name evidence="1" type="ORF">MDCFG202_LOCUS496143</name>
</gene>
<reference evidence="2" key="1">
    <citation type="submission" date="2019-04" db="EMBL/GenBank/DDBJ databases">
        <authorList>
            <person name="Melise S."/>
            <person name="Noan J."/>
            <person name="Okalmin O."/>
        </authorList>
    </citation>
    <scope>NUCLEOTIDE SEQUENCE</scope>
    <source>
        <strain evidence="2">FN9</strain>
    </source>
</reference>